<proteinExistence type="predicted"/>
<evidence type="ECO:0000313" key="3">
    <source>
        <dbReference type="Proteomes" id="UP000499080"/>
    </source>
</evidence>
<feature type="domain" description="C2H2-type" evidence="1">
    <location>
        <begin position="243"/>
        <end position="265"/>
    </location>
</feature>
<dbReference type="Proteomes" id="UP000499080">
    <property type="component" value="Unassembled WGS sequence"/>
</dbReference>
<evidence type="ECO:0000259" key="1">
    <source>
        <dbReference type="SMART" id="SM00355"/>
    </source>
</evidence>
<protein>
    <recommendedName>
        <fullName evidence="1">C2H2-type domain-containing protein</fullName>
    </recommendedName>
</protein>
<feature type="domain" description="C2H2-type" evidence="1">
    <location>
        <begin position="198"/>
        <end position="220"/>
    </location>
</feature>
<organism evidence="2 3">
    <name type="scientific">Araneus ventricosus</name>
    <name type="common">Orbweaver spider</name>
    <name type="synonym">Epeira ventricosa</name>
    <dbReference type="NCBI Taxonomy" id="182803"/>
    <lineage>
        <taxon>Eukaryota</taxon>
        <taxon>Metazoa</taxon>
        <taxon>Ecdysozoa</taxon>
        <taxon>Arthropoda</taxon>
        <taxon>Chelicerata</taxon>
        <taxon>Arachnida</taxon>
        <taxon>Araneae</taxon>
        <taxon>Araneomorphae</taxon>
        <taxon>Entelegynae</taxon>
        <taxon>Araneoidea</taxon>
        <taxon>Araneidae</taxon>
        <taxon>Araneus</taxon>
    </lineage>
</organism>
<gene>
    <name evidence="2" type="ORF">AVEN_264944_1</name>
</gene>
<keyword evidence="3" id="KW-1185">Reference proteome</keyword>
<comment type="caution">
    <text evidence="2">The sequence shown here is derived from an EMBL/GenBank/DDBJ whole genome shotgun (WGS) entry which is preliminary data.</text>
</comment>
<dbReference type="SMART" id="SM00355">
    <property type="entry name" value="ZnF_C2H2"/>
    <property type="match status" value="2"/>
</dbReference>
<name>A0A4Y2SCV3_ARAVE</name>
<sequence length="278" mass="31560">MFPFNCQKCSRKSVPAGRPHCLHCGSDPATDIGMCDKFHPTQPKIATPRVVDIASGSINNVVPNDMKTSSTVLVHNRKRNESNDGLITEIQPRKQCRQEICEISDKILSPYCKPGIKNPDFMPETKAARFNMEYDNSPGSSGFRGNENVPDLLGEKFHSGNPLERMSVVLRDEKTFTCRVCDEKIDKHAKIQGGKYIYFCCICRYTSREKDALQMHCDIHCPKKICNFCSKEYTLGDSHDSEHTCNVCEKKFECKTLLDHQSVDHEEYFLTHCVLGLQ</sequence>
<reference evidence="2 3" key="1">
    <citation type="journal article" date="2019" name="Sci. Rep.">
        <title>Orb-weaving spider Araneus ventricosus genome elucidates the spidroin gene catalogue.</title>
        <authorList>
            <person name="Kono N."/>
            <person name="Nakamura H."/>
            <person name="Ohtoshi R."/>
            <person name="Moran D.A.P."/>
            <person name="Shinohara A."/>
            <person name="Yoshida Y."/>
            <person name="Fujiwara M."/>
            <person name="Mori M."/>
            <person name="Tomita M."/>
            <person name="Arakawa K."/>
        </authorList>
    </citation>
    <scope>NUCLEOTIDE SEQUENCE [LARGE SCALE GENOMIC DNA]</scope>
</reference>
<dbReference type="EMBL" id="BGPR01020749">
    <property type="protein sequence ID" value="GBN85396.1"/>
    <property type="molecule type" value="Genomic_DNA"/>
</dbReference>
<evidence type="ECO:0000313" key="2">
    <source>
        <dbReference type="EMBL" id="GBN85396.1"/>
    </source>
</evidence>
<dbReference type="AlphaFoldDB" id="A0A4Y2SCV3"/>
<accession>A0A4Y2SCV3</accession>
<dbReference type="InterPro" id="IPR013087">
    <property type="entry name" value="Znf_C2H2_type"/>
</dbReference>